<name>A0A136A4L4_9ALTE</name>
<feature type="transmembrane region" description="Helical" evidence="2">
    <location>
        <begin position="443"/>
        <end position="468"/>
    </location>
</feature>
<feature type="transmembrane region" description="Helical" evidence="2">
    <location>
        <begin position="51"/>
        <end position="71"/>
    </location>
</feature>
<feature type="transmembrane region" description="Helical" evidence="2">
    <location>
        <begin position="162"/>
        <end position="183"/>
    </location>
</feature>
<evidence type="ECO:0000256" key="2">
    <source>
        <dbReference type="SAM" id="Phobius"/>
    </source>
</evidence>
<dbReference type="AlphaFoldDB" id="A0A136A4L4"/>
<feature type="transmembrane region" description="Helical" evidence="2">
    <location>
        <begin position="232"/>
        <end position="252"/>
    </location>
</feature>
<organism evidence="3 4">
    <name type="scientific">Paraglaciecola hydrolytica</name>
    <dbReference type="NCBI Taxonomy" id="1799789"/>
    <lineage>
        <taxon>Bacteria</taxon>
        <taxon>Pseudomonadati</taxon>
        <taxon>Pseudomonadota</taxon>
        <taxon>Gammaproteobacteria</taxon>
        <taxon>Alteromonadales</taxon>
        <taxon>Alteromonadaceae</taxon>
        <taxon>Paraglaciecola</taxon>
    </lineage>
</organism>
<feature type="transmembrane region" description="Helical" evidence="2">
    <location>
        <begin position="272"/>
        <end position="298"/>
    </location>
</feature>
<feature type="region of interest" description="Disordered" evidence="1">
    <location>
        <begin position="585"/>
        <end position="622"/>
    </location>
</feature>
<feature type="transmembrane region" description="Helical" evidence="2">
    <location>
        <begin position="195"/>
        <end position="212"/>
    </location>
</feature>
<proteinExistence type="predicted"/>
<dbReference type="STRING" id="1799789.AX660_09345"/>
<sequence length="622" mass="68705">MAYDFGSQTLGIKNPFKFDGTIKTLAGILICLLALIPLLHVSGALQTSKILGWGNAIVGLILLVSGVRHTAQGLFQLFRFFVGRSVPTSLAFNLSSSENENARLEQQNNALMYDSAGLHSMLMGRKNTTFLEPKGWLARLIHSVFPKLTFLPYPFRHLAQELASMVVNVLAALVAYIIAYFVVATGLAGKMAQELAMPVLSVCLLFYLLLAWRSATAAMRSNTSSLQSEKGISFAVLIGAAIIIPVIAGLYLDEWLDLSASQLESVSKIIDVFGAWTNLAILLLTILVIVFATVPLLIKRMQKVTPQTEVSEFRENLQESVHPDELFINIENIVLANRRVREVPNRIYRALEPKLKEQVDGKGSFNGEFIIETQPELADESFATPLPLKKTLSLLSQAAFVVGAVLFYFFASQVVDFIIHYSALPEGFSMASFEGVTDKLSTVLTLFFAWVTVAIGANVMQVAARYFWGEIHFSSLLMFMKAEGTFTESKFSTGMSIHDSTRSENVLVRSSITPWIITTRLNTSIFADSGMNNLESPRFIMGMNKNDSELAGIVGEIKAFLKGRESIASLTNEKDLENAAQIYQVNEQTRSQPKPVDSEEQKKLSQDDQAAGFLRQNPPEPD</sequence>
<gene>
    <name evidence="3" type="ORF">AX660_09345</name>
</gene>
<evidence type="ECO:0000256" key="1">
    <source>
        <dbReference type="SAM" id="MobiDB-lite"/>
    </source>
</evidence>
<dbReference type="Proteomes" id="UP000070299">
    <property type="component" value="Unassembled WGS sequence"/>
</dbReference>
<feature type="transmembrane region" description="Helical" evidence="2">
    <location>
        <begin position="398"/>
        <end position="423"/>
    </location>
</feature>
<keyword evidence="2" id="KW-0472">Membrane</keyword>
<dbReference type="EMBL" id="LSNE01000003">
    <property type="protein sequence ID" value="KXI30185.1"/>
    <property type="molecule type" value="Genomic_DNA"/>
</dbReference>
<dbReference type="RefSeq" id="WP_068374129.1">
    <property type="nucleotide sequence ID" value="NZ_LSNE01000003.1"/>
</dbReference>
<comment type="caution">
    <text evidence="3">The sequence shown here is derived from an EMBL/GenBank/DDBJ whole genome shotgun (WGS) entry which is preliminary data.</text>
</comment>
<accession>A0A136A4L4</accession>
<reference evidence="4" key="1">
    <citation type="submission" date="2016-02" db="EMBL/GenBank/DDBJ databases">
        <authorList>
            <person name="Schultz-Johansen M."/>
            <person name="Glaring M.A."/>
            <person name="Bech P.K."/>
            <person name="Stougaard P."/>
        </authorList>
    </citation>
    <scope>NUCLEOTIDE SEQUENCE [LARGE SCALE GENOMIC DNA]</scope>
    <source>
        <strain evidence="4">S66</strain>
    </source>
</reference>
<feature type="transmembrane region" description="Helical" evidence="2">
    <location>
        <begin position="20"/>
        <end position="39"/>
    </location>
</feature>
<keyword evidence="2" id="KW-0812">Transmembrane</keyword>
<evidence type="ECO:0000313" key="3">
    <source>
        <dbReference type="EMBL" id="KXI30185.1"/>
    </source>
</evidence>
<keyword evidence="4" id="KW-1185">Reference proteome</keyword>
<feature type="compositionally biased region" description="Basic and acidic residues" evidence="1">
    <location>
        <begin position="596"/>
        <end position="606"/>
    </location>
</feature>
<keyword evidence="2" id="KW-1133">Transmembrane helix</keyword>
<protein>
    <submittedName>
        <fullName evidence="3">Uncharacterized protein</fullName>
    </submittedName>
</protein>
<dbReference type="OrthoDB" id="8481281at2"/>
<evidence type="ECO:0000313" key="4">
    <source>
        <dbReference type="Proteomes" id="UP000070299"/>
    </source>
</evidence>